<proteinExistence type="predicted"/>
<dbReference type="OrthoDB" id="4249677at2"/>
<dbReference type="Gene3D" id="3.10.450.40">
    <property type="match status" value="1"/>
</dbReference>
<keyword evidence="5" id="KW-1185">Reference proteome</keyword>
<evidence type="ECO:0000313" key="5">
    <source>
        <dbReference type="Proteomes" id="UP000199063"/>
    </source>
</evidence>
<dbReference type="EMBL" id="FNHI01000031">
    <property type="protein sequence ID" value="SDN61636.1"/>
    <property type="molecule type" value="Genomic_DNA"/>
</dbReference>
<organism evidence="4 5">
    <name type="scientific">Streptomyces wuyuanensis</name>
    <dbReference type="NCBI Taxonomy" id="1196353"/>
    <lineage>
        <taxon>Bacteria</taxon>
        <taxon>Bacillati</taxon>
        <taxon>Actinomycetota</taxon>
        <taxon>Actinomycetes</taxon>
        <taxon>Kitasatosporales</taxon>
        <taxon>Streptomycetaceae</taxon>
        <taxon>Streptomyces</taxon>
    </lineage>
</organism>
<dbReference type="AlphaFoldDB" id="A0A1H0CUV8"/>
<evidence type="ECO:0000313" key="4">
    <source>
        <dbReference type="EMBL" id="SDN61636.1"/>
    </source>
</evidence>
<feature type="chain" id="PRO_5038697866" evidence="2">
    <location>
        <begin position="26"/>
        <end position="236"/>
    </location>
</feature>
<gene>
    <name evidence="4" type="ORF">SAMN05444921_13136</name>
</gene>
<dbReference type="STRING" id="1196353.SAMN05444921_13136"/>
<dbReference type="InterPro" id="IPR025711">
    <property type="entry name" value="PepSY"/>
</dbReference>
<evidence type="ECO:0000256" key="2">
    <source>
        <dbReference type="SAM" id="SignalP"/>
    </source>
</evidence>
<feature type="domain" description="PepSY" evidence="3">
    <location>
        <begin position="173"/>
        <end position="230"/>
    </location>
</feature>
<evidence type="ECO:0000256" key="1">
    <source>
        <dbReference type="SAM" id="MobiDB-lite"/>
    </source>
</evidence>
<feature type="compositionally biased region" description="Polar residues" evidence="1">
    <location>
        <begin position="50"/>
        <end position="64"/>
    </location>
</feature>
<keyword evidence="2" id="KW-0732">Signal</keyword>
<dbReference type="Proteomes" id="UP000199063">
    <property type="component" value="Unassembled WGS sequence"/>
</dbReference>
<sequence length="236" mass="24487">MNETIHPLRVRTALPACLLVCSALLVTGCGSDGGTKGPASVATPAAPTGMSPTASPNPTGTGTRLTDDQAQRMALVQAAKVPWDKAAGTATGAVAGSELVAIELRRYEGGATASPAPSPGSPEWAAEVAGQNGTVHRVLVDAVSGSVLRSQAETDQDADDMRELTDRLTKAQVTPEQAVKTATGRKQGTVTDVHLDSEDNTLVWSVDLVNEQDWSKTAFDIDAASGEVLREQVDKD</sequence>
<feature type="region of interest" description="Disordered" evidence="1">
    <location>
        <begin position="33"/>
        <end position="65"/>
    </location>
</feature>
<feature type="signal peptide" evidence="2">
    <location>
        <begin position="1"/>
        <end position="25"/>
    </location>
</feature>
<evidence type="ECO:0000259" key="3">
    <source>
        <dbReference type="Pfam" id="PF03413"/>
    </source>
</evidence>
<name>A0A1H0CUV8_9ACTN</name>
<reference evidence="5" key="1">
    <citation type="submission" date="2016-10" db="EMBL/GenBank/DDBJ databases">
        <authorList>
            <person name="Varghese N."/>
            <person name="Submissions S."/>
        </authorList>
    </citation>
    <scope>NUCLEOTIDE SEQUENCE [LARGE SCALE GENOMIC DNA]</scope>
    <source>
        <strain evidence="5">CGMCC 4.7042</strain>
    </source>
</reference>
<dbReference type="Pfam" id="PF03413">
    <property type="entry name" value="PepSY"/>
    <property type="match status" value="1"/>
</dbReference>
<accession>A0A1H0CUV8</accession>
<protein>
    <submittedName>
        <fullName evidence="4">Peptidase propeptide and YPEB domain-containing protein</fullName>
    </submittedName>
</protein>